<dbReference type="Pfam" id="PF02643">
    <property type="entry name" value="DUF192"/>
    <property type="match status" value="1"/>
</dbReference>
<dbReference type="PANTHER" id="PTHR37953:SF1">
    <property type="entry name" value="UPF0127 PROTEIN MJ1496"/>
    <property type="match status" value="1"/>
</dbReference>
<dbReference type="EMBL" id="JBAFSM010000001">
    <property type="protein sequence ID" value="MEG3435494.1"/>
    <property type="molecule type" value="Genomic_DNA"/>
</dbReference>
<accession>A0AAW9QSK7</accession>
<organism evidence="1 2">
    <name type="scientific">Pannus brasiliensis CCIBt3594</name>
    <dbReference type="NCBI Taxonomy" id="1427578"/>
    <lineage>
        <taxon>Bacteria</taxon>
        <taxon>Bacillati</taxon>
        <taxon>Cyanobacteriota</taxon>
        <taxon>Cyanophyceae</taxon>
        <taxon>Oscillatoriophycideae</taxon>
        <taxon>Chroococcales</taxon>
        <taxon>Microcystaceae</taxon>
        <taxon>Pannus</taxon>
    </lineage>
</organism>
<gene>
    <name evidence="1" type="ORF">V0288_00025</name>
</gene>
<proteinExistence type="predicted"/>
<evidence type="ECO:0000313" key="2">
    <source>
        <dbReference type="Proteomes" id="UP001328733"/>
    </source>
</evidence>
<dbReference type="PANTHER" id="PTHR37953">
    <property type="entry name" value="UPF0127 PROTEIN MJ1496"/>
    <property type="match status" value="1"/>
</dbReference>
<keyword evidence="2" id="KW-1185">Reference proteome</keyword>
<protein>
    <submittedName>
        <fullName evidence="1">DUF192 domain-containing protein</fullName>
    </submittedName>
</protein>
<dbReference type="RefSeq" id="WP_332862945.1">
    <property type="nucleotide sequence ID" value="NZ_JBAFSM010000001.1"/>
</dbReference>
<name>A0AAW9QSK7_9CHRO</name>
<dbReference type="Proteomes" id="UP001328733">
    <property type="component" value="Unassembled WGS sequence"/>
</dbReference>
<reference evidence="1 2" key="1">
    <citation type="submission" date="2024-01" db="EMBL/GenBank/DDBJ databases">
        <title>Genomic insights into the taxonomy and metabolism of the cyanobacterium Pannus brasiliensis CCIBt3594.</title>
        <authorList>
            <person name="Machado M."/>
            <person name="Botero N.B."/>
            <person name="Andreote A.P.D."/>
            <person name="Feitosa A.M.T."/>
            <person name="Popin R."/>
            <person name="Sivonen K."/>
            <person name="Fiore M.F."/>
        </authorList>
    </citation>
    <scope>NUCLEOTIDE SEQUENCE [LARGE SCALE GENOMIC DNA]</scope>
    <source>
        <strain evidence="1 2">CCIBt3594</strain>
    </source>
</reference>
<dbReference type="Gene3D" id="2.60.120.1140">
    <property type="entry name" value="Protein of unknown function DUF192"/>
    <property type="match status" value="1"/>
</dbReference>
<dbReference type="InterPro" id="IPR038695">
    <property type="entry name" value="Saro_0823-like_sf"/>
</dbReference>
<dbReference type="AlphaFoldDB" id="A0AAW9QSK7"/>
<dbReference type="PROSITE" id="PS51257">
    <property type="entry name" value="PROKAR_LIPOPROTEIN"/>
    <property type="match status" value="1"/>
</dbReference>
<sequence length="169" mass="18467">MLGKNLIIILGFWLIGCGTTLSTEVNSPDRSIAGTITENRGQMLPITARAYIKDASIDLEVARTGEQQAIGLMYRSSLPKNRGMLFPFPEARYARFWMKNVSIPLDMIFLEKGVVRAVFIDVPPCSADPCPVYGPSVPIDSVIELAGGRARELGVKKGDTIRIESIGKP</sequence>
<evidence type="ECO:0000313" key="1">
    <source>
        <dbReference type="EMBL" id="MEG3435494.1"/>
    </source>
</evidence>
<dbReference type="InterPro" id="IPR003795">
    <property type="entry name" value="DUF192"/>
</dbReference>
<comment type="caution">
    <text evidence="1">The sequence shown here is derived from an EMBL/GenBank/DDBJ whole genome shotgun (WGS) entry which is preliminary data.</text>
</comment>